<name>K9Y0U5_STAC7</name>
<dbReference type="KEGG" id="scs:Sta7437_4470"/>
<dbReference type="Proteomes" id="UP000010473">
    <property type="component" value="Chromosome"/>
</dbReference>
<dbReference type="STRING" id="111780.Sta7437_4470"/>
<sequence length="59" mass="6877">MIEFLSCLNNNVDFNVALQEELSQNKSSQEKTSKALTLAERLIRLGYLLIFPENHNFKY</sequence>
<reference evidence="2" key="1">
    <citation type="journal article" date="2013" name="Proc. Natl. Acad. Sci. U.S.A.">
        <title>Improving the coverage of the cyanobacterial phylum using diversity-driven genome sequencing.</title>
        <authorList>
            <person name="Shih P.M."/>
            <person name="Wu D."/>
            <person name="Latifi A."/>
            <person name="Axen S.D."/>
            <person name="Fewer D.P."/>
            <person name="Talla E."/>
            <person name="Calteau A."/>
            <person name="Cai F."/>
            <person name="Tandeau de Marsac N."/>
            <person name="Rippka R."/>
            <person name="Herdman M."/>
            <person name="Sivonen K."/>
            <person name="Coursin T."/>
            <person name="Laurent T."/>
            <person name="Goodwin L."/>
            <person name="Nolan M."/>
            <person name="Davenport K.W."/>
            <person name="Han C.S."/>
            <person name="Rubin E.M."/>
            <person name="Eisen J.A."/>
            <person name="Woyke T."/>
            <person name="Gugger M."/>
            <person name="Kerfeld C.A."/>
        </authorList>
    </citation>
    <scope>NUCLEOTIDE SEQUENCE [LARGE SCALE GENOMIC DNA]</scope>
    <source>
        <strain evidence="2">ATCC 29371 / PCC 7437</strain>
    </source>
</reference>
<evidence type="ECO:0000313" key="2">
    <source>
        <dbReference type="Proteomes" id="UP000010473"/>
    </source>
</evidence>
<dbReference type="AlphaFoldDB" id="K9Y0U5"/>
<gene>
    <name evidence="1" type="ordered locus">Sta7437_4470</name>
</gene>
<accession>K9Y0U5</accession>
<dbReference type="RefSeq" id="WP_015195588.1">
    <property type="nucleotide sequence ID" value="NC_019748.1"/>
</dbReference>
<dbReference type="HOGENOM" id="CLU_2958538_0_0_3"/>
<evidence type="ECO:0000313" key="1">
    <source>
        <dbReference type="EMBL" id="AFZ37934.1"/>
    </source>
</evidence>
<dbReference type="EMBL" id="CP003653">
    <property type="protein sequence ID" value="AFZ37934.1"/>
    <property type="molecule type" value="Genomic_DNA"/>
</dbReference>
<proteinExistence type="predicted"/>
<organism evidence="1 2">
    <name type="scientific">Stanieria cyanosphaera (strain ATCC 29371 / PCC 7437)</name>
    <dbReference type="NCBI Taxonomy" id="111780"/>
    <lineage>
        <taxon>Bacteria</taxon>
        <taxon>Bacillati</taxon>
        <taxon>Cyanobacteriota</taxon>
        <taxon>Cyanophyceae</taxon>
        <taxon>Pleurocapsales</taxon>
        <taxon>Dermocarpellaceae</taxon>
        <taxon>Stanieria</taxon>
    </lineage>
</organism>
<keyword evidence="2" id="KW-1185">Reference proteome</keyword>
<protein>
    <submittedName>
        <fullName evidence="1">Uncharacterized protein</fullName>
    </submittedName>
</protein>